<keyword evidence="2" id="KW-0812">Transmembrane</keyword>
<dbReference type="GO" id="GO:0043683">
    <property type="term" value="P:type IV pilus assembly"/>
    <property type="evidence" value="ECO:0007669"/>
    <property type="project" value="InterPro"/>
</dbReference>
<dbReference type="Pfam" id="PF16074">
    <property type="entry name" value="PilW"/>
    <property type="match status" value="1"/>
</dbReference>
<dbReference type="EMBL" id="FZOT01000002">
    <property type="protein sequence ID" value="SNS32083.1"/>
    <property type="molecule type" value="Genomic_DNA"/>
</dbReference>
<protein>
    <submittedName>
        <fullName evidence="3">Type IV pilus assembly protein PilW</fullName>
    </submittedName>
</protein>
<dbReference type="AlphaFoldDB" id="A0A239DK49"/>
<keyword evidence="2" id="KW-1133">Transmembrane helix</keyword>
<evidence type="ECO:0000256" key="2">
    <source>
        <dbReference type="SAM" id="Phobius"/>
    </source>
</evidence>
<reference evidence="3 4" key="1">
    <citation type="submission" date="2017-06" db="EMBL/GenBank/DDBJ databases">
        <authorList>
            <person name="Kim H.J."/>
            <person name="Triplett B.A."/>
        </authorList>
    </citation>
    <scope>NUCLEOTIDE SEQUENCE [LARGE SCALE GENOMIC DNA]</scope>
    <source>
        <strain evidence="3 4">U15</strain>
    </source>
</reference>
<keyword evidence="4" id="KW-1185">Reference proteome</keyword>
<keyword evidence="2" id="KW-0472">Membrane</keyword>
<feature type="transmembrane region" description="Helical" evidence="2">
    <location>
        <begin position="12"/>
        <end position="37"/>
    </location>
</feature>
<evidence type="ECO:0000256" key="1">
    <source>
        <dbReference type="SAM" id="MobiDB-lite"/>
    </source>
</evidence>
<dbReference type="InterPro" id="IPR032092">
    <property type="entry name" value="PilW"/>
</dbReference>
<dbReference type="InterPro" id="IPR012902">
    <property type="entry name" value="N_methyl_site"/>
</dbReference>
<dbReference type="Proteomes" id="UP000198284">
    <property type="component" value="Unassembled WGS sequence"/>
</dbReference>
<dbReference type="RefSeq" id="WP_176442306.1">
    <property type="nucleotide sequence ID" value="NZ_FZOT01000002.1"/>
</dbReference>
<proteinExistence type="predicted"/>
<evidence type="ECO:0000313" key="3">
    <source>
        <dbReference type="EMBL" id="SNS32083.1"/>
    </source>
</evidence>
<sequence length="312" mass="32683">MKAKFRCTRRCGFTLVELMVATALGMLIALVATAVMLSTRQAFAANDDYAELEENGRFALQMIGRAIRQAAFDNWDGGGGAALIAGSDASPAIFGLDDRSLKSNSPALDRPTTGVNGSDVLAIRFVGSGPAPGGDGTVFNCAGFAVPQPEDPDAGRGWSIFYVALSDGEPELRCKYANADGNWNSVGMVRGVETFQVLYGLDPDGDGKPNRYVPAGEIERLADATPAAGVGANPWKQVVAVKFAMLMRGSSGNRADAPDNRYDLFGPAYARSAGASDPGSSISEPELPQASRHRLRKTVSATVMLRNAAGGG</sequence>
<gene>
    <name evidence="3" type="ORF">SAMN06265795_102200</name>
</gene>
<organism evidence="3 4">
    <name type="scientific">Noviherbaspirillum humi</name>
    <dbReference type="NCBI Taxonomy" id="1688639"/>
    <lineage>
        <taxon>Bacteria</taxon>
        <taxon>Pseudomonadati</taxon>
        <taxon>Pseudomonadota</taxon>
        <taxon>Betaproteobacteria</taxon>
        <taxon>Burkholderiales</taxon>
        <taxon>Oxalobacteraceae</taxon>
        <taxon>Noviherbaspirillum</taxon>
    </lineage>
</organism>
<name>A0A239DK49_9BURK</name>
<evidence type="ECO:0000313" key="4">
    <source>
        <dbReference type="Proteomes" id="UP000198284"/>
    </source>
</evidence>
<feature type="region of interest" description="Disordered" evidence="1">
    <location>
        <begin position="273"/>
        <end position="295"/>
    </location>
</feature>
<dbReference type="Pfam" id="PF07963">
    <property type="entry name" value="N_methyl"/>
    <property type="match status" value="1"/>
</dbReference>
<accession>A0A239DK49</accession>